<evidence type="ECO:0000313" key="1">
    <source>
        <dbReference type="EMBL" id="XDU62996.1"/>
    </source>
</evidence>
<organism evidence="1">
    <name type="scientific">Leptotrichia alba</name>
    <dbReference type="NCBI Taxonomy" id="3239304"/>
    <lineage>
        <taxon>Bacteria</taxon>
        <taxon>Fusobacteriati</taxon>
        <taxon>Fusobacteriota</taxon>
        <taxon>Fusobacteriia</taxon>
        <taxon>Fusobacteriales</taxon>
        <taxon>Leptotrichiaceae</taxon>
        <taxon>Leptotrichia</taxon>
    </lineage>
</organism>
<sequence>MNKVGKIIFLLVLVFGITVLSYSYEDYYQKIYTVKVSKNDIFKAINATEKQQKNYQKYLMSIRKSRRSRKRINTV</sequence>
<protein>
    <submittedName>
        <fullName evidence="1">Uncharacterized protein</fullName>
    </submittedName>
</protein>
<dbReference type="AlphaFoldDB" id="A0AB39V5P9"/>
<accession>A0AB39V5P9</accession>
<gene>
    <name evidence="1" type="ORF">AB8B28_03855</name>
</gene>
<name>A0AB39V5P9_9FUSO</name>
<dbReference type="KEGG" id="lala:AB8B28_03855"/>
<proteinExistence type="predicted"/>
<reference evidence="1" key="1">
    <citation type="submission" date="2024-07" db="EMBL/GenBank/DDBJ databases">
        <authorList>
            <person name="Li X.-J."/>
            <person name="Wang X."/>
        </authorList>
    </citation>
    <scope>NUCLEOTIDE SEQUENCE</scope>
    <source>
        <strain evidence="1">HSP-536</strain>
    </source>
</reference>
<dbReference type="RefSeq" id="WP_369716909.1">
    <property type="nucleotide sequence ID" value="NZ_CP165647.1"/>
</dbReference>
<dbReference type="EMBL" id="CP165647">
    <property type="protein sequence ID" value="XDU62996.1"/>
    <property type="molecule type" value="Genomic_DNA"/>
</dbReference>